<dbReference type="Proteomes" id="UP001597322">
    <property type="component" value="Unassembled WGS sequence"/>
</dbReference>
<gene>
    <name evidence="2" type="ORF">ACFSE1_07390</name>
</gene>
<accession>A0ABW4M1X9</accession>
<feature type="compositionally biased region" description="Low complexity" evidence="1">
    <location>
        <begin position="78"/>
        <end position="107"/>
    </location>
</feature>
<organism evidence="2 3">
    <name type="scientific">Rhizobium helianthi</name>
    <dbReference type="NCBI Taxonomy" id="1132695"/>
    <lineage>
        <taxon>Bacteria</taxon>
        <taxon>Pseudomonadati</taxon>
        <taxon>Pseudomonadota</taxon>
        <taxon>Alphaproteobacteria</taxon>
        <taxon>Hyphomicrobiales</taxon>
        <taxon>Rhizobiaceae</taxon>
        <taxon>Rhizobium/Agrobacterium group</taxon>
        <taxon>Rhizobium</taxon>
    </lineage>
</organism>
<evidence type="ECO:0000313" key="2">
    <source>
        <dbReference type="EMBL" id="MFD1745279.1"/>
    </source>
</evidence>
<name>A0ABW4M1X9_9HYPH</name>
<reference evidence="3" key="1">
    <citation type="journal article" date="2019" name="Int. J. Syst. Evol. Microbiol.">
        <title>The Global Catalogue of Microorganisms (GCM) 10K type strain sequencing project: providing services to taxonomists for standard genome sequencing and annotation.</title>
        <authorList>
            <consortium name="The Broad Institute Genomics Platform"/>
            <consortium name="The Broad Institute Genome Sequencing Center for Infectious Disease"/>
            <person name="Wu L."/>
            <person name="Ma J."/>
        </authorList>
    </citation>
    <scope>NUCLEOTIDE SEQUENCE [LARGE SCALE GENOMIC DNA]</scope>
    <source>
        <strain evidence="3">CG52</strain>
    </source>
</reference>
<evidence type="ECO:0000313" key="3">
    <source>
        <dbReference type="Proteomes" id="UP001597322"/>
    </source>
</evidence>
<dbReference type="RefSeq" id="WP_377398658.1">
    <property type="nucleotide sequence ID" value="NZ_JBHUEQ010000013.1"/>
</dbReference>
<evidence type="ECO:0000256" key="1">
    <source>
        <dbReference type="SAM" id="MobiDB-lite"/>
    </source>
</evidence>
<proteinExistence type="predicted"/>
<dbReference type="InterPro" id="IPR011681">
    <property type="entry name" value="GcrA"/>
</dbReference>
<comment type="caution">
    <text evidence="2">The sequence shown here is derived from an EMBL/GenBank/DDBJ whole genome shotgun (WGS) entry which is preliminary data.</text>
</comment>
<sequence>MRRIIFVATVSDSVFYACSRRRDCMNWTDERVEKLKRLWAEGLSASQIAAQLGGVSRNAVIGKVHRLNLPGRVKAGGTATPTRAPKRPAAPQQRPASFAARPASQAPLRQPRPADIAAMQDEIEASASEPRILETVGNSVVPMARRLTLTELTERTCKWPVGDPLKDDFHFCGAEACDGSPYCKYHARMAYQPVNERRRAANAVARG</sequence>
<dbReference type="Gene3D" id="1.10.10.60">
    <property type="entry name" value="Homeodomain-like"/>
    <property type="match status" value="1"/>
</dbReference>
<feature type="region of interest" description="Disordered" evidence="1">
    <location>
        <begin position="72"/>
        <end position="110"/>
    </location>
</feature>
<dbReference type="EMBL" id="JBHUEQ010000013">
    <property type="protein sequence ID" value="MFD1745279.1"/>
    <property type="molecule type" value="Genomic_DNA"/>
</dbReference>
<protein>
    <submittedName>
        <fullName evidence="2">GcrA family cell cycle regulator</fullName>
    </submittedName>
</protein>
<dbReference type="Pfam" id="PF07750">
    <property type="entry name" value="GcrA"/>
    <property type="match status" value="1"/>
</dbReference>
<keyword evidence="3" id="KW-1185">Reference proteome</keyword>